<proteinExistence type="predicted"/>
<dbReference type="PANTHER" id="PTHR46411">
    <property type="entry name" value="FAMILY ATPASE, PUTATIVE-RELATED"/>
    <property type="match status" value="1"/>
</dbReference>
<protein>
    <recommendedName>
        <fullName evidence="1">DUF7025 domain-containing protein</fullName>
    </recommendedName>
</protein>
<organism evidence="2 3">
    <name type="scientific">Glutinoglossum americanum</name>
    <dbReference type="NCBI Taxonomy" id="1670608"/>
    <lineage>
        <taxon>Eukaryota</taxon>
        <taxon>Fungi</taxon>
        <taxon>Dikarya</taxon>
        <taxon>Ascomycota</taxon>
        <taxon>Pezizomycotina</taxon>
        <taxon>Geoglossomycetes</taxon>
        <taxon>Geoglossales</taxon>
        <taxon>Geoglossaceae</taxon>
        <taxon>Glutinoglossum</taxon>
    </lineage>
</organism>
<dbReference type="AlphaFoldDB" id="A0A9P8L2V6"/>
<dbReference type="Pfam" id="PF22942">
    <property type="entry name" value="DUF7025"/>
    <property type="match status" value="1"/>
</dbReference>
<gene>
    <name evidence="2" type="ORF">FGG08_004319</name>
</gene>
<dbReference type="EMBL" id="JAGHQL010000085">
    <property type="protein sequence ID" value="KAH0539147.1"/>
    <property type="molecule type" value="Genomic_DNA"/>
</dbReference>
<sequence length="147" mass="17152">MPFFWDRIWVSPKPLFRYLIQFEKDLAFRKGSAHQGPAEPGNASSHIRQLEVLVEFLKGHYVSTIESRQALLEHGEIRFDLLWTLFPPNTIVYTESYEFNLPRCLKFNWSEEEKVRGGRVFVLDCCYLGYDGESLGDASILLVIEEF</sequence>
<evidence type="ECO:0000313" key="3">
    <source>
        <dbReference type="Proteomes" id="UP000698800"/>
    </source>
</evidence>
<feature type="domain" description="DUF7025" evidence="1">
    <location>
        <begin position="68"/>
        <end position="147"/>
    </location>
</feature>
<evidence type="ECO:0000259" key="1">
    <source>
        <dbReference type="Pfam" id="PF22942"/>
    </source>
</evidence>
<dbReference type="OrthoDB" id="10042665at2759"/>
<name>A0A9P8L2V6_9PEZI</name>
<evidence type="ECO:0000313" key="2">
    <source>
        <dbReference type="EMBL" id="KAH0539147.1"/>
    </source>
</evidence>
<reference evidence="2" key="1">
    <citation type="submission" date="2021-03" db="EMBL/GenBank/DDBJ databases">
        <title>Comparative genomics and phylogenomic investigation of the class Geoglossomycetes provide insights into ecological specialization and systematics.</title>
        <authorList>
            <person name="Melie T."/>
            <person name="Pirro S."/>
            <person name="Miller A.N."/>
            <person name="Quandt A."/>
        </authorList>
    </citation>
    <scope>NUCLEOTIDE SEQUENCE</scope>
    <source>
        <strain evidence="2">GBOQ0MN5Z8</strain>
    </source>
</reference>
<accession>A0A9P8L2V6</accession>
<dbReference type="Proteomes" id="UP000698800">
    <property type="component" value="Unassembled WGS sequence"/>
</dbReference>
<dbReference type="PANTHER" id="PTHR46411:SF3">
    <property type="entry name" value="AAA+ ATPASE DOMAIN-CONTAINING PROTEIN"/>
    <property type="match status" value="1"/>
</dbReference>
<comment type="caution">
    <text evidence="2">The sequence shown here is derived from an EMBL/GenBank/DDBJ whole genome shotgun (WGS) entry which is preliminary data.</text>
</comment>
<keyword evidence="3" id="KW-1185">Reference proteome</keyword>
<dbReference type="InterPro" id="IPR054289">
    <property type="entry name" value="DUF7025"/>
</dbReference>